<reference evidence="2 3" key="1">
    <citation type="submission" date="2024-07" db="EMBL/GenBank/DDBJ databases">
        <title>Section-level genome sequencing and comparative genomics of Aspergillus sections Usti and Cavernicolus.</title>
        <authorList>
            <consortium name="Lawrence Berkeley National Laboratory"/>
            <person name="Nybo J.L."/>
            <person name="Vesth T.C."/>
            <person name="Theobald S."/>
            <person name="Frisvad J.C."/>
            <person name="Larsen T.O."/>
            <person name="Kjaerboelling I."/>
            <person name="Rothschild-Mancinelli K."/>
            <person name="Lyhne E.K."/>
            <person name="Kogle M.E."/>
            <person name="Barry K."/>
            <person name="Clum A."/>
            <person name="Na H."/>
            <person name="Ledsgaard L."/>
            <person name="Lin J."/>
            <person name="Lipzen A."/>
            <person name="Kuo A."/>
            <person name="Riley R."/>
            <person name="Mondo S."/>
            <person name="Labutti K."/>
            <person name="Haridas S."/>
            <person name="Pangalinan J."/>
            <person name="Salamov A.A."/>
            <person name="Simmons B.A."/>
            <person name="Magnuson J.K."/>
            <person name="Chen J."/>
            <person name="Drula E."/>
            <person name="Henrissat B."/>
            <person name="Wiebenga A."/>
            <person name="Lubbers R.J."/>
            <person name="Gomes A.C."/>
            <person name="Makela M.R."/>
            <person name="Stajich J."/>
            <person name="Grigoriev I.V."/>
            <person name="Mortensen U.H."/>
            <person name="De Vries R.P."/>
            <person name="Baker S.E."/>
            <person name="Andersen M.R."/>
        </authorList>
    </citation>
    <scope>NUCLEOTIDE SEQUENCE [LARGE SCALE GENOMIC DNA]</scope>
    <source>
        <strain evidence="2 3">CBS 123904</strain>
    </source>
</reference>
<name>A0ABR4IAT8_9EURO</name>
<protein>
    <submittedName>
        <fullName evidence="2">Uncharacterized protein</fullName>
    </submittedName>
</protein>
<evidence type="ECO:0000313" key="3">
    <source>
        <dbReference type="Proteomes" id="UP001610446"/>
    </source>
</evidence>
<keyword evidence="1" id="KW-0472">Membrane</keyword>
<sequence length="101" mass="11428">MEWSVEAILALVTLLVSIPTLIVAVFAIYRRCRLDMLSCYRGPRCTQTELPLCEPRAAISPSFPHPYLYAEPLHQTGKLEHYYAVHFGTVQVRGPVGQPSW</sequence>
<organism evidence="2 3">
    <name type="scientific">Aspergillus pseudoustus</name>
    <dbReference type="NCBI Taxonomy" id="1810923"/>
    <lineage>
        <taxon>Eukaryota</taxon>
        <taxon>Fungi</taxon>
        <taxon>Dikarya</taxon>
        <taxon>Ascomycota</taxon>
        <taxon>Pezizomycotina</taxon>
        <taxon>Eurotiomycetes</taxon>
        <taxon>Eurotiomycetidae</taxon>
        <taxon>Eurotiales</taxon>
        <taxon>Aspergillaceae</taxon>
        <taxon>Aspergillus</taxon>
        <taxon>Aspergillus subgen. Nidulantes</taxon>
    </lineage>
</organism>
<proteinExistence type="predicted"/>
<keyword evidence="1" id="KW-1133">Transmembrane helix</keyword>
<comment type="caution">
    <text evidence="2">The sequence shown here is derived from an EMBL/GenBank/DDBJ whole genome shotgun (WGS) entry which is preliminary data.</text>
</comment>
<evidence type="ECO:0000256" key="1">
    <source>
        <dbReference type="SAM" id="Phobius"/>
    </source>
</evidence>
<feature type="transmembrane region" description="Helical" evidence="1">
    <location>
        <begin position="6"/>
        <end position="29"/>
    </location>
</feature>
<gene>
    <name evidence="2" type="ORF">BJY01DRAFT_256541</name>
</gene>
<dbReference type="EMBL" id="JBFXLU010000589">
    <property type="protein sequence ID" value="KAL2824067.1"/>
    <property type="molecule type" value="Genomic_DNA"/>
</dbReference>
<accession>A0ABR4IAT8</accession>
<dbReference type="Proteomes" id="UP001610446">
    <property type="component" value="Unassembled WGS sequence"/>
</dbReference>
<keyword evidence="1" id="KW-0812">Transmembrane</keyword>
<keyword evidence="3" id="KW-1185">Reference proteome</keyword>
<evidence type="ECO:0000313" key="2">
    <source>
        <dbReference type="EMBL" id="KAL2824067.1"/>
    </source>
</evidence>